<evidence type="ECO:0000313" key="2">
    <source>
        <dbReference type="Proteomes" id="UP000308330"/>
    </source>
</evidence>
<organism evidence="1 2">
    <name type="scientific">Lysinibacillus tabacifolii</name>
    <dbReference type="NCBI Taxonomy" id="1173107"/>
    <lineage>
        <taxon>Bacteria</taxon>
        <taxon>Bacillati</taxon>
        <taxon>Bacillota</taxon>
        <taxon>Bacilli</taxon>
        <taxon>Bacillales</taxon>
        <taxon>Bacillaceae</taxon>
        <taxon>Lysinibacillus</taxon>
    </lineage>
</organism>
<dbReference type="Proteomes" id="UP000308330">
    <property type="component" value="Unassembled WGS sequence"/>
</dbReference>
<gene>
    <name evidence="1" type="ORF">FC748_03115</name>
</gene>
<evidence type="ECO:0000313" key="1">
    <source>
        <dbReference type="EMBL" id="TKI50225.1"/>
    </source>
</evidence>
<dbReference type="EMBL" id="SZPT01000001">
    <property type="protein sequence ID" value="TKI50225.1"/>
    <property type="molecule type" value="Genomic_DNA"/>
</dbReference>
<keyword evidence="2" id="KW-1185">Reference proteome</keyword>
<comment type="caution">
    <text evidence="1">The sequence shown here is derived from an EMBL/GenBank/DDBJ whole genome shotgun (WGS) entry which is preliminary data.</text>
</comment>
<protein>
    <recommendedName>
        <fullName evidence="3">Cytoplasmic protein</fullName>
    </recommendedName>
</protein>
<evidence type="ECO:0008006" key="3">
    <source>
        <dbReference type="Google" id="ProtNLM"/>
    </source>
</evidence>
<name>A0ABY2T4H2_9BACI</name>
<proteinExistence type="predicted"/>
<accession>A0ABY2T4H2</accession>
<sequence length="161" mass="19453">METLQEIHERIKKIKFFSMCGKKSTLNTHFNYQFVNDWKDAEKNCNDKWDNLKLEARNKITSYLHENWPEKYREWNTVTLEAKGLLKEDVLIRGFQYIKDNDLDENIYESIEWDLLSVIMEYYYKPYVGVGFYTELLKIYESGHIPCGWKGKWPEGKLLIY</sequence>
<dbReference type="RefSeq" id="WP_108029749.1">
    <property type="nucleotide sequence ID" value="NZ_PYUE01000002.1"/>
</dbReference>
<reference evidence="1 2" key="1">
    <citation type="submission" date="2019-04" db="EMBL/GenBank/DDBJ databases">
        <title>Lysinibacillus genome sequencing.</title>
        <authorList>
            <person name="Dunlap C."/>
        </authorList>
    </citation>
    <scope>NUCLEOTIDE SEQUENCE [LARGE SCALE GENOMIC DNA]</scope>
    <source>
        <strain evidence="1 2">KCTC 33042</strain>
    </source>
</reference>